<dbReference type="Pfam" id="PF00384">
    <property type="entry name" value="Molybdopterin"/>
    <property type="match status" value="1"/>
</dbReference>
<dbReference type="InterPro" id="IPR006963">
    <property type="entry name" value="Mopterin_OxRdtase_4Fe-4S_dom"/>
</dbReference>
<organism evidence="9 10">
    <name type="scientific">Enterocloster lavalensis</name>
    <dbReference type="NCBI Taxonomy" id="460384"/>
    <lineage>
        <taxon>Bacteria</taxon>
        <taxon>Bacillati</taxon>
        <taxon>Bacillota</taxon>
        <taxon>Clostridia</taxon>
        <taxon>Lachnospirales</taxon>
        <taxon>Lachnospiraceae</taxon>
        <taxon>Enterocloster</taxon>
    </lineage>
</organism>
<dbReference type="CDD" id="cd02775">
    <property type="entry name" value="MopB_CT"/>
    <property type="match status" value="1"/>
</dbReference>
<dbReference type="GO" id="GO:0046872">
    <property type="term" value="F:metal ion binding"/>
    <property type="evidence" value="ECO:0007669"/>
    <property type="project" value="UniProtKB-KW"/>
</dbReference>
<keyword evidence="4" id="KW-0479">Metal-binding</keyword>
<keyword evidence="7" id="KW-0411">Iron-sulfur</keyword>
<evidence type="ECO:0000256" key="1">
    <source>
        <dbReference type="ARBA" id="ARBA00001942"/>
    </source>
</evidence>
<evidence type="ECO:0000313" key="10">
    <source>
        <dbReference type="Proteomes" id="UP000198508"/>
    </source>
</evidence>
<dbReference type="SMART" id="SM00926">
    <property type="entry name" value="Molybdop_Fe4S4"/>
    <property type="match status" value="1"/>
</dbReference>
<keyword evidence="10" id="KW-1185">Reference proteome</keyword>
<keyword evidence="3" id="KW-0500">Molybdenum</keyword>
<dbReference type="GO" id="GO:0051536">
    <property type="term" value="F:iron-sulfur cluster binding"/>
    <property type="evidence" value="ECO:0007669"/>
    <property type="project" value="UniProtKB-KW"/>
</dbReference>
<reference evidence="10" key="1">
    <citation type="submission" date="2016-10" db="EMBL/GenBank/DDBJ databases">
        <authorList>
            <person name="Varghese N."/>
            <person name="Submissions S."/>
        </authorList>
    </citation>
    <scope>NUCLEOTIDE SEQUENCE [LARGE SCALE GENOMIC DNA]</scope>
    <source>
        <strain evidence="10">NLAE-zl-G277</strain>
    </source>
</reference>
<dbReference type="InterPro" id="IPR009010">
    <property type="entry name" value="Asp_de-COase-like_dom_sf"/>
</dbReference>
<name>A0A1I0DLE3_9FIRM</name>
<dbReference type="RefSeq" id="WP_092361549.1">
    <property type="nucleotide sequence ID" value="NZ_DAINWJ010000015.1"/>
</dbReference>
<proteinExistence type="inferred from homology"/>
<dbReference type="InterPro" id="IPR050612">
    <property type="entry name" value="Prok_Mopterin_Oxidored"/>
</dbReference>
<evidence type="ECO:0000256" key="7">
    <source>
        <dbReference type="ARBA" id="ARBA00023014"/>
    </source>
</evidence>
<evidence type="ECO:0000259" key="8">
    <source>
        <dbReference type="PROSITE" id="PS51669"/>
    </source>
</evidence>
<dbReference type="InterPro" id="IPR006656">
    <property type="entry name" value="Mopterin_OxRdtase"/>
</dbReference>
<evidence type="ECO:0000256" key="6">
    <source>
        <dbReference type="ARBA" id="ARBA00023004"/>
    </source>
</evidence>
<evidence type="ECO:0000256" key="5">
    <source>
        <dbReference type="ARBA" id="ARBA00023002"/>
    </source>
</evidence>
<dbReference type="SUPFAM" id="SSF53706">
    <property type="entry name" value="Formate dehydrogenase/DMSO reductase, domains 1-3"/>
    <property type="match status" value="1"/>
</dbReference>
<dbReference type="Gene3D" id="3.40.228.10">
    <property type="entry name" value="Dimethylsulfoxide Reductase, domain 2"/>
    <property type="match status" value="1"/>
</dbReference>
<dbReference type="STRING" id="460384.SAMN05216313_104236"/>
<dbReference type="Gene3D" id="3.40.50.740">
    <property type="match status" value="1"/>
</dbReference>
<dbReference type="Gene3D" id="2.40.40.20">
    <property type="match status" value="1"/>
</dbReference>
<dbReference type="PROSITE" id="PS00490">
    <property type="entry name" value="MOLYBDOPTERIN_PROK_2"/>
    <property type="match status" value="1"/>
</dbReference>
<dbReference type="GO" id="GO:0016491">
    <property type="term" value="F:oxidoreductase activity"/>
    <property type="evidence" value="ECO:0007669"/>
    <property type="project" value="UniProtKB-KW"/>
</dbReference>
<sequence length="710" mass="79688">METREELLRAKIPCPETGIEIKRTLCAICSPSFHCGVDAYVRDGRIIKVEGTEGHPMNDGLLCTKGLSNREYIYRKDRILTPLKRVGRRGEGKFQEITWEEAYREIADRLLAIRAQDGADSVLFFGGYSKWFRPWLHRLAFSFGTENYATESSTCFTSGLMAWKVATGRPARPDMEHCGVFLGWAFNPYHSRYLNGKRADEAKARGVKFIIVDPRETPATEKLADIHLRPVGGTDGALALGMANILIENGWIDRDYIERYVSGFEAFAEYVRQFNADNLEALTGVPYEQALAACRLIHENGPLSVNESSAPLAHHKNGMQNYRAIMALTALTGSYDRVGGQRPSLHTYVHQSSGFQTREEEFVEEKRPKACKEPVGKPRFPLWYHLEREAQAMDIARQITEGKPYPIRAVFACGMNARMFPDTEYVKEALKKLDFFVDADLFLTDTAKYADIVLPACSSFERGEFKTYPGGYATYTEPVIPPLGQSKSDADILCELAGYLDLDDPLLRSGYENCVRDIIRDLSVTVEELKAADLPVLVPEREPYAEGAYIEGGMDTPSGKFELDSLVIQAHPEWGLDSLPTYRCSLNQADETDYPFILCAGARIPHALHSRLHDVPWLRSLRPEPEADLALCDAERLGIKKGDKIQLFTAVGSIEVKANPTARVLPGMVHMYHGYREADVNSLMDRDNLDPYCGFPGFRSTRCGVRKGEN</sequence>
<evidence type="ECO:0000256" key="2">
    <source>
        <dbReference type="ARBA" id="ARBA00010312"/>
    </source>
</evidence>
<dbReference type="AlphaFoldDB" id="A0A1I0DLE3"/>
<evidence type="ECO:0000256" key="4">
    <source>
        <dbReference type="ARBA" id="ARBA00022723"/>
    </source>
</evidence>
<keyword evidence="6" id="KW-0408">Iron</keyword>
<accession>A0A1I0DLE3</accession>
<dbReference type="EMBL" id="FOIM01000004">
    <property type="protein sequence ID" value="SET32653.1"/>
    <property type="molecule type" value="Genomic_DNA"/>
</dbReference>
<dbReference type="PANTHER" id="PTHR43742">
    <property type="entry name" value="TRIMETHYLAMINE-N-OXIDE REDUCTASE"/>
    <property type="match status" value="1"/>
</dbReference>
<dbReference type="PANTHER" id="PTHR43742:SF6">
    <property type="entry name" value="OXIDOREDUCTASE YYAE-RELATED"/>
    <property type="match status" value="1"/>
</dbReference>
<dbReference type="Gene3D" id="2.20.25.90">
    <property type="entry name" value="ADC-like domains"/>
    <property type="match status" value="1"/>
</dbReference>
<dbReference type="Pfam" id="PF04879">
    <property type="entry name" value="Molybdop_Fe4S4"/>
    <property type="match status" value="1"/>
</dbReference>
<dbReference type="InterPro" id="IPR006655">
    <property type="entry name" value="Mopterin_OxRdtase_prok_CS"/>
</dbReference>
<dbReference type="Pfam" id="PF01568">
    <property type="entry name" value="Molydop_binding"/>
    <property type="match status" value="1"/>
</dbReference>
<dbReference type="SUPFAM" id="SSF50692">
    <property type="entry name" value="ADC-like"/>
    <property type="match status" value="1"/>
</dbReference>
<keyword evidence="5" id="KW-0560">Oxidoreductase</keyword>
<dbReference type="InterPro" id="IPR006657">
    <property type="entry name" value="MoPterin_dinucl-bd_dom"/>
</dbReference>
<feature type="domain" description="4Fe-4S Mo/W bis-MGD-type" evidence="8">
    <location>
        <begin position="19"/>
        <end position="77"/>
    </location>
</feature>
<evidence type="ECO:0000313" key="9">
    <source>
        <dbReference type="EMBL" id="SET32653.1"/>
    </source>
</evidence>
<comment type="cofactor">
    <cofactor evidence="1">
        <name>Mo-bis(molybdopterin guanine dinucleotide)</name>
        <dbReference type="ChEBI" id="CHEBI:60539"/>
    </cofactor>
</comment>
<evidence type="ECO:0000256" key="3">
    <source>
        <dbReference type="ARBA" id="ARBA00022505"/>
    </source>
</evidence>
<comment type="similarity">
    <text evidence="2">Belongs to the prokaryotic molybdopterin-containing oxidoreductase family.</text>
</comment>
<dbReference type="PROSITE" id="PS51669">
    <property type="entry name" value="4FE4S_MOW_BIS_MGD"/>
    <property type="match status" value="1"/>
</dbReference>
<dbReference type="GO" id="GO:0043546">
    <property type="term" value="F:molybdopterin cofactor binding"/>
    <property type="evidence" value="ECO:0007669"/>
    <property type="project" value="InterPro"/>
</dbReference>
<protein>
    <submittedName>
        <fullName evidence="9">Anaerobic selenocysteine-containing dehydrogenase</fullName>
    </submittedName>
</protein>
<dbReference type="Proteomes" id="UP000198508">
    <property type="component" value="Unassembled WGS sequence"/>
</dbReference>
<gene>
    <name evidence="9" type="ORF">SAMN05216313_104236</name>
</gene>